<keyword evidence="1" id="KW-0472">Membrane</keyword>
<accession>A0A9P7JSA7</accession>
<dbReference type="OrthoDB" id="3351168at2759"/>
<dbReference type="AlphaFoldDB" id="A0A9P7JSA7"/>
<protein>
    <submittedName>
        <fullName evidence="2">Uncharacterized protein</fullName>
    </submittedName>
</protein>
<dbReference type="RefSeq" id="XP_041291293.1">
    <property type="nucleotide sequence ID" value="XM_041443357.1"/>
</dbReference>
<feature type="transmembrane region" description="Helical" evidence="1">
    <location>
        <begin position="77"/>
        <end position="98"/>
    </location>
</feature>
<name>A0A9P7JSA7_9AGAM</name>
<organism evidence="2 3">
    <name type="scientific">Suillus discolor</name>
    <dbReference type="NCBI Taxonomy" id="1912936"/>
    <lineage>
        <taxon>Eukaryota</taxon>
        <taxon>Fungi</taxon>
        <taxon>Dikarya</taxon>
        <taxon>Basidiomycota</taxon>
        <taxon>Agaricomycotina</taxon>
        <taxon>Agaricomycetes</taxon>
        <taxon>Agaricomycetidae</taxon>
        <taxon>Boletales</taxon>
        <taxon>Suillineae</taxon>
        <taxon>Suillaceae</taxon>
        <taxon>Suillus</taxon>
    </lineage>
</organism>
<feature type="transmembrane region" description="Helical" evidence="1">
    <location>
        <begin position="141"/>
        <end position="165"/>
    </location>
</feature>
<comment type="caution">
    <text evidence="2">The sequence shown here is derived from an EMBL/GenBank/DDBJ whole genome shotgun (WGS) entry which is preliminary data.</text>
</comment>
<evidence type="ECO:0000313" key="3">
    <source>
        <dbReference type="Proteomes" id="UP000823399"/>
    </source>
</evidence>
<evidence type="ECO:0000313" key="2">
    <source>
        <dbReference type="EMBL" id="KAG2105539.1"/>
    </source>
</evidence>
<reference evidence="2" key="1">
    <citation type="journal article" date="2020" name="New Phytol.">
        <title>Comparative genomics reveals dynamic genome evolution in host specialist ectomycorrhizal fungi.</title>
        <authorList>
            <person name="Lofgren L.A."/>
            <person name="Nguyen N.H."/>
            <person name="Vilgalys R."/>
            <person name="Ruytinx J."/>
            <person name="Liao H.L."/>
            <person name="Branco S."/>
            <person name="Kuo A."/>
            <person name="LaButti K."/>
            <person name="Lipzen A."/>
            <person name="Andreopoulos W."/>
            <person name="Pangilinan J."/>
            <person name="Riley R."/>
            <person name="Hundley H."/>
            <person name="Na H."/>
            <person name="Barry K."/>
            <person name="Grigoriev I.V."/>
            <person name="Stajich J.E."/>
            <person name="Kennedy P.G."/>
        </authorList>
    </citation>
    <scope>NUCLEOTIDE SEQUENCE</scope>
    <source>
        <strain evidence="2">FC423</strain>
    </source>
</reference>
<keyword evidence="1" id="KW-0812">Transmembrane</keyword>
<evidence type="ECO:0000256" key="1">
    <source>
        <dbReference type="SAM" id="Phobius"/>
    </source>
</evidence>
<proteinExistence type="predicted"/>
<dbReference type="Proteomes" id="UP000823399">
    <property type="component" value="Unassembled WGS sequence"/>
</dbReference>
<sequence>MSTNSAQSTLLPNTHTPSTMPPVHTRFRLLHTTIISTQVIILAFGYGFLGAVLYYGYLPPPDRVGNLWKHYPQELTMVVTLIATVLSVTTAMFFTVSIKDALRHRISSQPISLVQLSAGVALAKGSIILRPEHLRLTTMTLFAFGVLRLLTAGWTTLLTPTYFLWPIEMQGSELDITGSAFSTLLFQEFQKQGLTTKGIVPVIENFSGSDGVPSVNGTRLGFSGGNVTVNTEQIPGKHTSVSIPQGFSRNYSMLQQGLTADVSCQPIGSQVQYVWNMDNSSVIYANAAALNNSITGLCLWNISANCGTNTPMTQEYVTIVDASGNASVSGTGFLPSLVCPGPMDLTQTYTSFTILSQGFYKYGFLNPSVCEVTPLLTTVHTNYSSDLISSEVISSTPFRPENEQLLSFIVGVAKFQSINLQGLASSAIGDTLYSIYSSTTNTSIDDNLGNQAQVYKELEEYWCGVVEFSATFLCSGFMVVGSFPDNTIPEDLSSPVNGTMYISTIGWTQRSATYLLAILPITIITILTVACALYSILQIKNIGNRPFKASNPLYLIMASAAGGLKLEDFDDNGIATNEGMMVRLQDNGAQKMLVKA</sequence>
<keyword evidence="3" id="KW-1185">Reference proteome</keyword>
<feature type="transmembrane region" description="Helical" evidence="1">
    <location>
        <begin position="514"/>
        <end position="537"/>
    </location>
</feature>
<keyword evidence="1" id="KW-1133">Transmembrane helix</keyword>
<feature type="transmembrane region" description="Helical" evidence="1">
    <location>
        <begin position="34"/>
        <end position="57"/>
    </location>
</feature>
<gene>
    <name evidence="2" type="ORF">F5147DRAFT_805800</name>
</gene>
<dbReference type="GeneID" id="64705616"/>
<dbReference type="EMBL" id="JABBWM010000038">
    <property type="protein sequence ID" value="KAG2105539.1"/>
    <property type="molecule type" value="Genomic_DNA"/>
</dbReference>